<dbReference type="AlphaFoldDB" id="A0A2P5BID7"/>
<feature type="non-terminal residue" evidence="2">
    <location>
        <position position="1"/>
    </location>
</feature>
<feature type="region of interest" description="Disordered" evidence="1">
    <location>
        <begin position="39"/>
        <end position="60"/>
    </location>
</feature>
<proteinExistence type="predicted"/>
<comment type="caution">
    <text evidence="2">The sequence shown here is derived from an EMBL/GenBank/DDBJ whole genome shotgun (WGS) entry which is preliminary data.</text>
</comment>
<keyword evidence="3" id="KW-1185">Reference proteome</keyword>
<evidence type="ECO:0000313" key="2">
    <source>
        <dbReference type="EMBL" id="PON48537.1"/>
    </source>
</evidence>
<dbReference type="Proteomes" id="UP000237105">
    <property type="component" value="Unassembled WGS sequence"/>
</dbReference>
<name>A0A2P5BID7_PARAD</name>
<organism evidence="2 3">
    <name type="scientific">Parasponia andersonii</name>
    <name type="common">Sponia andersonii</name>
    <dbReference type="NCBI Taxonomy" id="3476"/>
    <lineage>
        <taxon>Eukaryota</taxon>
        <taxon>Viridiplantae</taxon>
        <taxon>Streptophyta</taxon>
        <taxon>Embryophyta</taxon>
        <taxon>Tracheophyta</taxon>
        <taxon>Spermatophyta</taxon>
        <taxon>Magnoliopsida</taxon>
        <taxon>eudicotyledons</taxon>
        <taxon>Gunneridae</taxon>
        <taxon>Pentapetalae</taxon>
        <taxon>rosids</taxon>
        <taxon>fabids</taxon>
        <taxon>Rosales</taxon>
        <taxon>Cannabaceae</taxon>
        <taxon>Parasponia</taxon>
    </lineage>
</organism>
<dbReference type="EMBL" id="JXTB01000275">
    <property type="protein sequence ID" value="PON48537.1"/>
    <property type="molecule type" value="Genomic_DNA"/>
</dbReference>
<gene>
    <name evidence="2" type="ORF">PanWU01x14_236440</name>
</gene>
<reference evidence="3" key="1">
    <citation type="submission" date="2016-06" db="EMBL/GenBank/DDBJ databases">
        <title>Parallel loss of symbiosis genes in relatives of nitrogen-fixing non-legume Parasponia.</title>
        <authorList>
            <person name="Van Velzen R."/>
            <person name="Holmer R."/>
            <person name="Bu F."/>
            <person name="Rutten L."/>
            <person name="Van Zeijl A."/>
            <person name="Liu W."/>
            <person name="Santuari L."/>
            <person name="Cao Q."/>
            <person name="Sharma T."/>
            <person name="Shen D."/>
            <person name="Roswanjaya Y."/>
            <person name="Wardhani T."/>
            <person name="Kalhor M.S."/>
            <person name="Jansen J."/>
            <person name="Van den Hoogen J."/>
            <person name="Gungor B."/>
            <person name="Hartog M."/>
            <person name="Hontelez J."/>
            <person name="Verver J."/>
            <person name="Yang W.-C."/>
            <person name="Schijlen E."/>
            <person name="Repin R."/>
            <person name="Schilthuizen M."/>
            <person name="Schranz E."/>
            <person name="Heidstra R."/>
            <person name="Miyata K."/>
            <person name="Fedorova E."/>
            <person name="Kohlen W."/>
            <person name="Bisseling T."/>
            <person name="Smit S."/>
            <person name="Geurts R."/>
        </authorList>
    </citation>
    <scope>NUCLEOTIDE SEQUENCE [LARGE SCALE GENOMIC DNA]</scope>
    <source>
        <strain evidence="3">cv. WU1-14</strain>
    </source>
</reference>
<sequence>LFLFTCSWVRCWIFSPISSSSSSISSGFEIGAEGSRGARVVEANSQHEHRQPRGRGELGF</sequence>
<dbReference type="OrthoDB" id="10317531at2759"/>
<accession>A0A2P5BID7</accession>
<protein>
    <submittedName>
        <fullName evidence="2">Uncharacterized protein</fullName>
    </submittedName>
</protein>
<evidence type="ECO:0000313" key="3">
    <source>
        <dbReference type="Proteomes" id="UP000237105"/>
    </source>
</evidence>
<evidence type="ECO:0000256" key="1">
    <source>
        <dbReference type="SAM" id="MobiDB-lite"/>
    </source>
</evidence>
<feature type="compositionally biased region" description="Basic and acidic residues" evidence="1">
    <location>
        <begin position="45"/>
        <end position="60"/>
    </location>
</feature>